<evidence type="ECO:0000313" key="1">
    <source>
        <dbReference type="EMBL" id="JAQ14845.1"/>
    </source>
</evidence>
<organism evidence="1">
    <name type="scientific">Lygus hesperus</name>
    <name type="common">Western plant bug</name>
    <dbReference type="NCBI Taxonomy" id="30085"/>
    <lineage>
        <taxon>Eukaryota</taxon>
        <taxon>Metazoa</taxon>
        <taxon>Ecdysozoa</taxon>
        <taxon>Arthropoda</taxon>
        <taxon>Hexapoda</taxon>
        <taxon>Insecta</taxon>
        <taxon>Pterygota</taxon>
        <taxon>Neoptera</taxon>
        <taxon>Paraneoptera</taxon>
        <taxon>Hemiptera</taxon>
        <taxon>Heteroptera</taxon>
        <taxon>Panheteroptera</taxon>
        <taxon>Cimicomorpha</taxon>
        <taxon>Miridae</taxon>
        <taxon>Mirini</taxon>
        <taxon>Lygus</taxon>
    </lineage>
</organism>
<accession>A0A146M6C7</accession>
<name>A0A146M6C7_LYGHE</name>
<sequence>MATNKEPKQIDPKLVVVARLSDDNVGFGGMLFYPAKYNVAITPEVVTYTTLGNTCDVHKKTSTKNATTTPNLVSEVLFSTCCTYGNTPAHHMTIYPQNKSIMPKLVRVIAGYFSIRREDTRSSCAENGMRLRASRKKII</sequence>
<protein>
    <submittedName>
        <fullName evidence="1">Uncharacterized protein</fullName>
    </submittedName>
</protein>
<dbReference type="AlphaFoldDB" id="A0A146M6C7"/>
<gene>
    <name evidence="1" type="ORF">g.1622</name>
</gene>
<proteinExistence type="predicted"/>
<dbReference type="EMBL" id="GDHC01003784">
    <property type="protein sequence ID" value="JAQ14845.1"/>
    <property type="molecule type" value="Transcribed_RNA"/>
</dbReference>
<reference evidence="1" key="1">
    <citation type="journal article" date="2016" name="Gigascience">
        <title>De novo construction of an expanded transcriptome assembly for the western tarnished plant bug, Lygus hesperus.</title>
        <authorList>
            <person name="Tassone E.E."/>
            <person name="Geib S.M."/>
            <person name="Hall B."/>
            <person name="Fabrick J.A."/>
            <person name="Brent C.S."/>
            <person name="Hull J.J."/>
        </authorList>
    </citation>
    <scope>NUCLEOTIDE SEQUENCE</scope>
</reference>